<dbReference type="InterPro" id="IPR018228">
    <property type="entry name" value="DNase_TatD-rel_CS"/>
</dbReference>
<keyword evidence="1 4" id="KW-0378">Hydrolase</keyword>
<evidence type="ECO:0000256" key="2">
    <source>
        <dbReference type="PIRSR" id="PIRSR005902-1"/>
    </source>
</evidence>
<feature type="binding site" evidence="2">
    <location>
        <position position="123"/>
    </location>
    <ligand>
        <name>a divalent metal cation</name>
        <dbReference type="ChEBI" id="CHEBI:60240"/>
        <label>2</label>
    </ligand>
</feature>
<keyword evidence="2" id="KW-0479">Metal-binding</keyword>
<dbReference type="GO" id="GO:0046872">
    <property type="term" value="F:metal ion binding"/>
    <property type="evidence" value="ECO:0007669"/>
    <property type="project" value="UniProtKB-KW"/>
</dbReference>
<evidence type="ECO:0000313" key="4">
    <source>
        <dbReference type="EMBL" id="QQR31677.1"/>
    </source>
</evidence>
<reference evidence="3" key="1">
    <citation type="journal article" date="2017" name="Genome Announc.">
        <title>High-Quality Whole-Genome Sequences of the Oligo-Mouse-Microbiota Bacterial Community.</title>
        <authorList>
            <person name="Garzetti D."/>
            <person name="Brugiroux S."/>
            <person name="Bunk B."/>
            <person name="Pukall R."/>
            <person name="McCoy K.D."/>
            <person name="Macpherson A.J."/>
            <person name="Stecher B."/>
        </authorList>
    </citation>
    <scope>NUCLEOTIDE SEQUENCE</scope>
    <source>
        <strain evidence="3">KB18</strain>
    </source>
</reference>
<dbReference type="GO" id="GO:0016788">
    <property type="term" value="F:hydrolase activity, acting on ester bonds"/>
    <property type="evidence" value="ECO:0007669"/>
    <property type="project" value="InterPro"/>
</dbReference>
<dbReference type="PIRSF" id="PIRSF005902">
    <property type="entry name" value="DNase_TatD"/>
    <property type="match status" value="1"/>
</dbReference>
<evidence type="ECO:0000313" key="6">
    <source>
        <dbReference type="Proteomes" id="UP000596035"/>
    </source>
</evidence>
<accession>A0A1Z2XVF4</accession>
<dbReference type="Gene3D" id="3.20.20.140">
    <property type="entry name" value="Metal-dependent hydrolases"/>
    <property type="match status" value="1"/>
</dbReference>
<dbReference type="Proteomes" id="UP000596035">
    <property type="component" value="Chromosome"/>
</dbReference>
<organism evidence="4 6">
    <name type="scientific">Acutalibacter muris</name>
    <dbReference type="NCBI Taxonomy" id="1796620"/>
    <lineage>
        <taxon>Bacteria</taxon>
        <taxon>Bacillati</taxon>
        <taxon>Bacillota</taxon>
        <taxon>Clostridia</taxon>
        <taxon>Eubacteriales</taxon>
        <taxon>Acutalibacteraceae</taxon>
        <taxon>Acutalibacter</taxon>
    </lineage>
</organism>
<feature type="binding site" evidence="2">
    <location>
        <position position="146"/>
    </location>
    <ligand>
        <name>a divalent metal cation</name>
        <dbReference type="ChEBI" id="CHEBI:60240"/>
        <label>2</label>
    </ligand>
</feature>
<dbReference type="RefSeq" id="WP_084384370.1">
    <property type="nucleotide sequence ID" value="NZ_CP021422.1"/>
</dbReference>
<gene>
    <name evidence="3" type="ORF">ADH66_18105</name>
    <name evidence="4" type="ORF">I5Q82_08520</name>
</gene>
<reference evidence="5" key="2">
    <citation type="submission" date="2017-05" db="EMBL/GenBank/DDBJ databases">
        <title>Improved OligoMM genomes.</title>
        <authorList>
            <person name="Garzetti D."/>
        </authorList>
    </citation>
    <scope>NUCLEOTIDE SEQUENCE [LARGE SCALE GENOMIC DNA]</scope>
    <source>
        <strain evidence="5">KB18</strain>
    </source>
</reference>
<evidence type="ECO:0000313" key="5">
    <source>
        <dbReference type="Proteomes" id="UP000196710"/>
    </source>
</evidence>
<dbReference type="AlphaFoldDB" id="A0A1Z2XVF4"/>
<dbReference type="PROSITE" id="PS01137">
    <property type="entry name" value="TATD_1"/>
    <property type="match status" value="1"/>
</dbReference>
<dbReference type="SUPFAM" id="SSF51556">
    <property type="entry name" value="Metallo-dependent hydrolases"/>
    <property type="match status" value="1"/>
</dbReference>
<dbReference type="Pfam" id="PF01026">
    <property type="entry name" value="TatD_DNase"/>
    <property type="match status" value="1"/>
</dbReference>
<feature type="binding site" evidence="2">
    <location>
        <position position="194"/>
    </location>
    <ligand>
        <name>a divalent metal cation</name>
        <dbReference type="ChEBI" id="CHEBI:60240"/>
        <label>1</label>
    </ligand>
</feature>
<dbReference type="EMBL" id="CP065321">
    <property type="protein sequence ID" value="QQR31677.1"/>
    <property type="molecule type" value="Genomic_DNA"/>
</dbReference>
<protein>
    <submittedName>
        <fullName evidence="4">TatD family hydrolase</fullName>
    </submittedName>
</protein>
<dbReference type="InterPro" id="IPR032466">
    <property type="entry name" value="Metal_Hydrolase"/>
</dbReference>
<sequence>MRLIDTHFHLDFYREHCYWYNQINAMKQYTLCVTNSPEVYCACKKMYSETRYVKFALGYNPQVCSEIVLNRKMFLSELSKTKYIGEVGLDFSSKHIGTKRKQVDAFEFICQNVADSNKVLTVHSRNAEKEVFDIMARNGIKRAIIHWYTGDLENMQKFIRAGYYFSVNANMCTTSKGKHIISEIPLDKILVESDGPFTKVRTHKYSPINLQDIYSTLAATTGVQDIANIIYENFNCLLAF</sequence>
<keyword evidence="5" id="KW-1185">Reference proteome</keyword>
<name>A0A1Z2XVF4_9FIRM</name>
<evidence type="ECO:0000256" key="1">
    <source>
        <dbReference type="ARBA" id="ARBA00022801"/>
    </source>
</evidence>
<feature type="binding site" evidence="2">
    <location>
        <position position="7"/>
    </location>
    <ligand>
        <name>a divalent metal cation</name>
        <dbReference type="ChEBI" id="CHEBI:60240"/>
        <label>1</label>
    </ligand>
</feature>
<dbReference type="KEGG" id="amur:ADH66_18105"/>
<dbReference type="Proteomes" id="UP000196710">
    <property type="component" value="Chromosome"/>
</dbReference>
<evidence type="ECO:0000313" key="3">
    <source>
        <dbReference type="EMBL" id="ASB42391.1"/>
    </source>
</evidence>
<feature type="binding site" evidence="2">
    <location>
        <position position="86"/>
    </location>
    <ligand>
        <name>a divalent metal cation</name>
        <dbReference type="ChEBI" id="CHEBI:60240"/>
        <label>1</label>
    </ligand>
</feature>
<dbReference type="EMBL" id="CP021422">
    <property type="protein sequence ID" value="ASB42391.1"/>
    <property type="molecule type" value="Genomic_DNA"/>
</dbReference>
<reference evidence="4 6" key="3">
    <citation type="submission" date="2020-11" db="EMBL/GenBank/DDBJ databases">
        <title>Closed and high quality bacterial genomes of the OMM12 community.</title>
        <authorList>
            <person name="Marbouty M."/>
            <person name="Lamy-Besnier Q."/>
            <person name="Debarbieux L."/>
            <person name="Koszul R."/>
        </authorList>
    </citation>
    <scope>NUCLEOTIDE SEQUENCE [LARGE SCALE GENOMIC DNA]</scope>
    <source>
        <strain evidence="4 6">KB18</strain>
    </source>
</reference>
<dbReference type="PANTHER" id="PTHR46124">
    <property type="entry name" value="D-AMINOACYL-TRNA DEACYLASE"/>
    <property type="match status" value="1"/>
</dbReference>
<proteinExistence type="predicted"/>
<dbReference type="PANTHER" id="PTHR46124:SF2">
    <property type="entry name" value="D-AMINOACYL-TRNA DEACYLASE"/>
    <property type="match status" value="1"/>
</dbReference>
<feature type="binding site" evidence="2">
    <location>
        <position position="9"/>
    </location>
    <ligand>
        <name>a divalent metal cation</name>
        <dbReference type="ChEBI" id="CHEBI:60240"/>
        <label>1</label>
    </ligand>
</feature>
<dbReference type="InterPro" id="IPR001130">
    <property type="entry name" value="TatD-like"/>
</dbReference>